<protein>
    <submittedName>
        <fullName evidence="1">Bacteriophage DNA methylase</fullName>
    </submittedName>
</protein>
<evidence type="ECO:0000313" key="1">
    <source>
        <dbReference type="EMBL" id="EHK65949.1"/>
    </source>
</evidence>
<evidence type="ECO:0000313" key="2">
    <source>
        <dbReference type="Proteomes" id="UP000003113"/>
    </source>
</evidence>
<name>H0F735_9BURK</name>
<proteinExistence type="predicted"/>
<dbReference type="GO" id="GO:0032259">
    <property type="term" value="P:methylation"/>
    <property type="evidence" value="ECO:0007669"/>
    <property type="project" value="UniProtKB-KW"/>
</dbReference>
<dbReference type="PATRIC" id="fig|477184.5.peg.2482"/>
<keyword evidence="1" id="KW-0489">Methyltransferase</keyword>
<dbReference type="EMBL" id="AGUF01000046">
    <property type="protein sequence ID" value="EHK65949.1"/>
    <property type="molecule type" value="Genomic_DNA"/>
</dbReference>
<dbReference type="GO" id="GO:0009007">
    <property type="term" value="F:site-specific DNA-methyltransferase (adenine-specific) activity"/>
    <property type="evidence" value="ECO:0007669"/>
    <property type="project" value="InterPro"/>
</dbReference>
<reference evidence="1 2" key="1">
    <citation type="journal article" date="2012" name="J. Bacteriol.">
        <title>Genome sequence of the highly efficient arsenite-oxidizing bacterium Achromobacter arsenitoxydans SY8.</title>
        <authorList>
            <person name="Li X."/>
            <person name="Hu Y."/>
            <person name="Gong J."/>
            <person name="Lin Y."/>
            <person name="Johnstone L."/>
            <person name="Rensing C."/>
            <person name="Wang G."/>
        </authorList>
    </citation>
    <scope>NUCLEOTIDE SEQUENCE [LARGE SCALE GENOMIC DNA]</scope>
    <source>
        <strain evidence="1 2">SY8</strain>
    </source>
</reference>
<dbReference type="GO" id="GO:0003677">
    <property type="term" value="F:DNA binding"/>
    <property type="evidence" value="ECO:0007669"/>
    <property type="project" value="InterPro"/>
</dbReference>
<dbReference type="Proteomes" id="UP000003113">
    <property type="component" value="Unassembled WGS sequence"/>
</dbReference>
<sequence length="179" mass="19619">MALSSHQSARMKNDEWLTPPGIVAALGTFDLDPCAPEVRPWSTAHQHYTVADNGLQQTWKGRVWCNPPFGREAVKWLRKMAAHGDGVALIPARTETAMFYECVWDAADAVLFIEGRPHFHYVDGTRAPFNSGAPICLVAYGLSNVAALERSGLGVVLPIPRRRVGLPHPKQHNDGGADE</sequence>
<dbReference type="STRING" id="477184.KYC_12508"/>
<keyword evidence="1" id="KW-0808">Transferase</keyword>
<organism evidence="1 2">
    <name type="scientific">Achromobacter arsenitoxydans SY8</name>
    <dbReference type="NCBI Taxonomy" id="477184"/>
    <lineage>
        <taxon>Bacteria</taxon>
        <taxon>Pseudomonadati</taxon>
        <taxon>Pseudomonadota</taxon>
        <taxon>Betaproteobacteria</taxon>
        <taxon>Burkholderiales</taxon>
        <taxon>Alcaligenaceae</taxon>
        <taxon>Achromobacter</taxon>
    </lineage>
</organism>
<keyword evidence="2" id="KW-1185">Reference proteome</keyword>
<comment type="caution">
    <text evidence="1">The sequence shown here is derived from an EMBL/GenBank/DDBJ whole genome shotgun (WGS) entry which is preliminary data.</text>
</comment>
<dbReference type="GO" id="GO:0009307">
    <property type="term" value="P:DNA restriction-modification system"/>
    <property type="evidence" value="ECO:0007669"/>
    <property type="project" value="InterPro"/>
</dbReference>
<gene>
    <name evidence="1" type="ORF">KYC_12508</name>
</gene>
<dbReference type="Pfam" id="PF05869">
    <property type="entry name" value="Dam"/>
    <property type="match status" value="1"/>
</dbReference>
<dbReference type="OrthoDB" id="5288620at2"/>
<dbReference type="InterPro" id="IPR008593">
    <property type="entry name" value="Dam_MeTrfase"/>
</dbReference>
<dbReference type="eggNOG" id="COG0338">
    <property type="taxonomic scope" value="Bacteria"/>
</dbReference>
<dbReference type="AlphaFoldDB" id="H0F735"/>
<accession>H0F735</accession>